<dbReference type="Pfam" id="PF11871">
    <property type="entry name" value="DUF3391"/>
    <property type="match status" value="1"/>
</dbReference>
<dbReference type="InterPro" id="IPR021812">
    <property type="entry name" value="DUF3391"/>
</dbReference>
<feature type="domain" description="DUF3391" evidence="1">
    <location>
        <begin position="2"/>
        <end position="66"/>
    </location>
</feature>
<name>A0A1J5SG72_9ZZZZ</name>
<evidence type="ECO:0000259" key="1">
    <source>
        <dbReference type="Pfam" id="PF11871"/>
    </source>
</evidence>
<sequence length="111" mass="12865">MIKRIRREQLKPGMFIHDLNCSWIAHPFLLEDEKTIAEMAGYGIRELFIDTGNGLDVEGAQTKEEFDREIHDRFTRHTESIPGRFGERVVVESDGADLLHHIDPYAYLPLQ</sequence>
<organism evidence="2">
    <name type="scientific">mine drainage metagenome</name>
    <dbReference type="NCBI Taxonomy" id="410659"/>
    <lineage>
        <taxon>unclassified sequences</taxon>
        <taxon>metagenomes</taxon>
        <taxon>ecological metagenomes</taxon>
    </lineage>
</organism>
<accession>A0A1J5SG72</accession>
<dbReference type="AlphaFoldDB" id="A0A1J5SG72"/>
<proteinExistence type="predicted"/>
<protein>
    <recommendedName>
        <fullName evidence="1">DUF3391 domain-containing protein</fullName>
    </recommendedName>
</protein>
<dbReference type="EMBL" id="MLJW01000109">
    <property type="protein sequence ID" value="OIQ99173.1"/>
    <property type="molecule type" value="Genomic_DNA"/>
</dbReference>
<gene>
    <name evidence="2" type="ORF">GALL_187550</name>
</gene>
<evidence type="ECO:0000313" key="2">
    <source>
        <dbReference type="EMBL" id="OIQ99173.1"/>
    </source>
</evidence>
<reference evidence="2" key="1">
    <citation type="submission" date="2016-10" db="EMBL/GenBank/DDBJ databases">
        <title>Sequence of Gallionella enrichment culture.</title>
        <authorList>
            <person name="Poehlein A."/>
            <person name="Muehling M."/>
            <person name="Daniel R."/>
        </authorList>
    </citation>
    <scope>NUCLEOTIDE SEQUENCE</scope>
</reference>
<comment type="caution">
    <text evidence="2">The sequence shown here is derived from an EMBL/GenBank/DDBJ whole genome shotgun (WGS) entry which is preliminary data.</text>
</comment>